<evidence type="ECO:0000313" key="2">
    <source>
        <dbReference type="EMBL" id="KUK88286.1"/>
    </source>
</evidence>
<keyword evidence="1" id="KW-0472">Membrane</keyword>
<evidence type="ECO:0000313" key="3">
    <source>
        <dbReference type="Proteomes" id="UP000053467"/>
    </source>
</evidence>
<proteinExistence type="predicted"/>
<reference evidence="3" key="1">
    <citation type="journal article" date="2015" name="MBio">
        <title>Genome-Resolved Metagenomic Analysis Reveals Roles for Candidate Phyla and Other Microbial Community Members in Biogeochemical Transformations in Oil Reservoirs.</title>
        <authorList>
            <person name="Hu P."/>
            <person name="Tom L."/>
            <person name="Singh A."/>
            <person name="Thomas B.C."/>
            <person name="Baker B.J."/>
            <person name="Piceno Y.M."/>
            <person name="Andersen G.L."/>
            <person name="Banfield J.F."/>
        </authorList>
    </citation>
    <scope>NUCLEOTIDE SEQUENCE [LARGE SCALE GENOMIC DNA]</scope>
</reference>
<gene>
    <name evidence="2" type="ORF">XE03_0292</name>
</gene>
<dbReference type="Proteomes" id="UP000053467">
    <property type="component" value="Unassembled WGS sequence"/>
</dbReference>
<evidence type="ECO:0000256" key="1">
    <source>
        <dbReference type="SAM" id="Phobius"/>
    </source>
</evidence>
<accession>A0A117M7A2</accession>
<dbReference type="AlphaFoldDB" id="A0A117M7A2"/>
<sequence>MVSIKYGVNFHLIFVNLLSQIDFADSEKISIHRYEKNIFDSLKDSLDIRKNNFSSNIFFIILFFIVISLLLILIWGFKKRKRC</sequence>
<keyword evidence="1" id="KW-1133">Transmembrane helix</keyword>
<name>A0A117M7A2_UNCT6</name>
<keyword evidence="1" id="KW-0812">Transmembrane</keyword>
<feature type="transmembrane region" description="Helical" evidence="1">
    <location>
        <begin position="57"/>
        <end position="77"/>
    </location>
</feature>
<protein>
    <submittedName>
        <fullName evidence="2">Uncharacterized protein</fullName>
    </submittedName>
</protein>
<dbReference type="EMBL" id="LGGX01000001">
    <property type="protein sequence ID" value="KUK88286.1"/>
    <property type="molecule type" value="Genomic_DNA"/>
</dbReference>
<dbReference type="PATRIC" id="fig|1635277.3.peg.302"/>
<organism evidence="2 3">
    <name type="scientific">candidate division TA06 bacterium 34_109</name>
    <dbReference type="NCBI Taxonomy" id="1635277"/>
    <lineage>
        <taxon>Bacteria</taxon>
        <taxon>Bacteria division TA06</taxon>
    </lineage>
</organism>
<comment type="caution">
    <text evidence="2">The sequence shown here is derived from an EMBL/GenBank/DDBJ whole genome shotgun (WGS) entry which is preliminary data.</text>
</comment>